<keyword evidence="4 12" id="KW-0812">Transmembrane</keyword>
<evidence type="ECO:0000256" key="5">
    <source>
        <dbReference type="ARBA" id="ARBA00022989"/>
    </source>
</evidence>
<feature type="transmembrane region" description="Helical" evidence="15">
    <location>
        <begin position="250"/>
        <end position="271"/>
    </location>
</feature>
<dbReference type="InterPro" id="IPR005390">
    <property type="entry name" value="NeuromedU_rcpt"/>
</dbReference>
<proteinExistence type="inferred from homology"/>
<accession>A0AAV6VNU3</accession>
<keyword evidence="10" id="KW-0325">Glycoprotein</keyword>
<name>A0AAV6VNU3_9ARAC</name>
<evidence type="ECO:0000256" key="8">
    <source>
        <dbReference type="ARBA" id="ARBA00023157"/>
    </source>
</evidence>
<keyword evidence="6 12" id="KW-0297">G-protein coupled receptor</keyword>
<dbReference type="GO" id="GO:0005886">
    <property type="term" value="C:plasma membrane"/>
    <property type="evidence" value="ECO:0007669"/>
    <property type="project" value="UniProtKB-SubCell"/>
</dbReference>
<protein>
    <recommendedName>
        <fullName evidence="16">G-protein coupled receptors family 1 profile domain-containing protein</fullName>
    </recommendedName>
</protein>
<evidence type="ECO:0000313" key="18">
    <source>
        <dbReference type="Proteomes" id="UP000827092"/>
    </source>
</evidence>
<evidence type="ECO:0000256" key="6">
    <source>
        <dbReference type="ARBA" id="ARBA00023040"/>
    </source>
</evidence>
<dbReference type="PRINTS" id="PR01565">
    <property type="entry name" value="NEUROMEDINUR"/>
</dbReference>
<evidence type="ECO:0000256" key="13">
    <source>
        <dbReference type="SAM" id="Coils"/>
    </source>
</evidence>
<evidence type="ECO:0000256" key="9">
    <source>
        <dbReference type="ARBA" id="ARBA00023170"/>
    </source>
</evidence>
<feature type="transmembrane region" description="Helical" evidence="15">
    <location>
        <begin position="105"/>
        <end position="127"/>
    </location>
</feature>
<comment type="similarity">
    <text evidence="2 12">Belongs to the G-protein coupled receptor 1 family.</text>
</comment>
<keyword evidence="18" id="KW-1185">Reference proteome</keyword>
<dbReference type="PANTHER" id="PTHR24243">
    <property type="entry name" value="G-PROTEIN COUPLED RECEPTOR"/>
    <property type="match status" value="1"/>
</dbReference>
<comment type="subcellular location">
    <subcellularLocation>
        <location evidence="1">Cell membrane</location>
        <topology evidence="1">Multi-pass membrane protein</topology>
    </subcellularLocation>
</comment>
<feature type="compositionally biased region" description="Basic and acidic residues" evidence="14">
    <location>
        <begin position="504"/>
        <end position="518"/>
    </location>
</feature>
<comment type="caution">
    <text evidence="17">The sequence shown here is derived from an EMBL/GenBank/DDBJ whole genome shotgun (WGS) entry which is preliminary data.</text>
</comment>
<feature type="transmembrane region" description="Helical" evidence="15">
    <location>
        <begin position="67"/>
        <end position="85"/>
    </location>
</feature>
<dbReference type="InterPro" id="IPR017452">
    <property type="entry name" value="GPCR_Rhodpsn_7TM"/>
</dbReference>
<feature type="transmembrane region" description="Helical" evidence="15">
    <location>
        <begin position="291"/>
        <end position="316"/>
    </location>
</feature>
<evidence type="ECO:0000256" key="4">
    <source>
        <dbReference type="ARBA" id="ARBA00022692"/>
    </source>
</evidence>
<evidence type="ECO:0000256" key="15">
    <source>
        <dbReference type="SAM" id="Phobius"/>
    </source>
</evidence>
<dbReference type="PROSITE" id="PS50262">
    <property type="entry name" value="G_PROTEIN_RECEP_F1_2"/>
    <property type="match status" value="1"/>
</dbReference>
<dbReference type="EMBL" id="JAFNEN010000047">
    <property type="protein sequence ID" value="KAG8197923.1"/>
    <property type="molecule type" value="Genomic_DNA"/>
</dbReference>
<keyword evidence="9 12" id="KW-0675">Receptor</keyword>
<evidence type="ECO:0000256" key="7">
    <source>
        <dbReference type="ARBA" id="ARBA00023136"/>
    </source>
</evidence>
<dbReference type="InterPro" id="IPR000276">
    <property type="entry name" value="GPCR_Rhodpsn"/>
</dbReference>
<evidence type="ECO:0000256" key="2">
    <source>
        <dbReference type="ARBA" id="ARBA00010663"/>
    </source>
</evidence>
<dbReference type="PANTHER" id="PTHR24243:SF208">
    <property type="entry name" value="PYROKININ-1 RECEPTOR"/>
    <property type="match status" value="1"/>
</dbReference>
<sequence>MTTPWHNETFDVEGYISNLLGPKTVPAQTLVPLTVIYSVIFLTGVVGNVCTCVVISRNQYMQTPTNCYLFNLAMADMLTLLLAMPTELYTLWHQYPWQLGPVLCWLRGMVPEATAYASILTIVTFSVERYVAICKPLHTTRRSTLSKAVRNIAIIWAAAALCALPYAFFTEVNHLNSPSGEPLPESRWCGFPFNKPDRHWEVLMLMSTLLFFVLPLTLIAVLYALIAHALKKSRDHIHADESKMRSRRTVIRMLAAVVIAFFVCFAPFHAQRLLFLYVSLNGEWTETTKNINYNLFTLAGCLYYVNSTVNPILYSVMSRRFRVAFREKLCSGPPSLWCICCCCFCCVKDFEKRSLQQHNTQHFCRNSASHSSVRSSYHAVNNHVINNNNPARLALAVDFDQKLSCVTLSCVEPPRSRYGNTLTVAPPPAIESSAAAAAESVSAAEEEEEELREELDRALRPELDKLEGETGDCCSNCSLLFQPRLQAPREDRTSTTELSSSEPLRTEQQDKEVRESLV</sequence>
<keyword evidence="5 15" id="KW-1133">Transmembrane helix</keyword>
<keyword evidence="3" id="KW-1003">Cell membrane</keyword>
<keyword evidence="11 12" id="KW-0807">Transducer</keyword>
<evidence type="ECO:0000256" key="10">
    <source>
        <dbReference type="ARBA" id="ARBA00023180"/>
    </source>
</evidence>
<dbReference type="PROSITE" id="PS00237">
    <property type="entry name" value="G_PROTEIN_RECEP_F1_1"/>
    <property type="match status" value="1"/>
</dbReference>
<evidence type="ECO:0000256" key="14">
    <source>
        <dbReference type="SAM" id="MobiDB-lite"/>
    </source>
</evidence>
<keyword evidence="7 15" id="KW-0472">Membrane</keyword>
<reference evidence="17 18" key="1">
    <citation type="journal article" date="2022" name="Nat. Ecol. Evol.">
        <title>A masculinizing supergene underlies an exaggerated male reproductive morph in a spider.</title>
        <authorList>
            <person name="Hendrickx F."/>
            <person name="De Corte Z."/>
            <person name="Sonet G."/>
            <person name="Van Belleghem S.M."/>
            <person name="Kostlbacher S."/>
            <person name="Vangestel C."/>
        </authorList>
    </citation>
    <scope>NUCLEOTIDE SEQUENCE [LARGE SCALE GENOMIC DNA]</scope>
    <source>
        <strain evidence="17">W744_W776</strain>
    </source>
</reference>
<dbReference type="SUPFAM" id="SSF81321">
    <property type="entry name" value="Family A G protein-coupled receptor-like"/>
    <property type="match status" value="1"/>
</dbReference>
<feature type="coiled-coil region" evidence="13">
    <location>
        <begin position="434"/>
        <end position="461"/>
    </location>
</feature>
<dbReference type="PRINTS" id="PR00237">
    <property type="entry name" value="GPCRRHODOPSN"/>
</dbReference>
<feature type="domain" description="G-protein coupled receptors family 1 profile" evidence="16">
    <location>
        <begin position="47"/>
        <end position="314"/>
    </location>
</feature>
<dbReference type="Pfam" id="PF00001">
    <property type="entry name" value="7tm_1"/>
    <property type="match status" value="1"/>
</dbReference>
<organism evidence="17 18">
    <name type="scientific">Oedothorax gibbosus</name>
    <dbReference type="NCBI Taxonomy" id="931172"/>
    <lineage>
        <taxon>Eukaryota</taxon>
        <taxon>Metazoa</taxon>
        <taxon>Ecdysozoa</taxon>
        <taxon>Arthropoda</taxon>
        <taxon>Chelicerata</taxon>
        <taxon>Arachnida</taxon>
        <taxon>Araneae</taxon>
        <taxon>Araneomorphae</taxon>
        <taxon>Entelegynae</taxon>
        <taxon>Araneoidea</taxon>
        <taxon>Linyphiidae</taxon>
        <taxon>Erigoninae</taxon>
        <taxon>Oedothorax</taxon>
    </lineage>
</organism>
<dbReference type="Proteomes" id="UP000827092">
    <property type="component" value="Unassembled WGS sequence"/>
</dbReference>
<dbReference type="AlphaFoldDB" id="A0AAV6VNU3"/>
<feature type="transmembrane region" description="Helical" evidence="15">
    <location>
        <begin position="202"/>
        <end position="230"/>
    </location>
</feature>
<feature type="transmembrane region" description="Helical" evidence="15">
    <location>
        <begin position="148"/>
        <end position="169"/>
    </location>
</feature>
<gene>
    <name evidence="17" type="ORF">JTE90_020301</name>
</gene>
<dbReference type="Gene3D" id="1.20.1070.10">
    <property type="entry name" value="Rhodopsin 7-helix transmembrane proteins"/>
    <property type="match status" value="1"/>
</dbReference>
<keyword evidence="13" id="KW-0175">Coiled coil</keyword>
<evidence type="ECO:0000259" key="16">
    <source>
        <dbReference type="PROSITE" id="PS50262"/>
    </source>
</evidence>
<evidence type="ECO:0000256" key="1">
    <source>
        <dbReference type="ARBA" id="ARBA00004651"/>
    </source>
</evidence>
<keyword evidence="8" id="KW-1015">Disulfide bond</keyword>
<feature type="transmembrane region" description="Helical" evidence="15">
    <location>
        <begin position="35"/>
        <end position="55"/>
    </location>
</feature>
<dbReference type="GO" id="GO:0001607">
    <property type="term" value="F:neuromedin U receptor activity"/>
    <property type="evidence" value="ECO:0007669"/>
    <property type="project" value="InterPro"/>
</dbReference>
<evidence type="ECO:0000313" key="17">
    <source>
        <dbReference type="EMBL" id="KAG8197923.1"/>
    </source>
</evidence>
<evidence type="ECO:0000256" key="12">
    <source>
        <dbReference type="RuleBase" id="RU000688"/>
    </source>
</evidence>
<feature type="region of interest" description="Disordered" evidence="14">
    <location>
        <begin position="485"/>
        <end position="518"/>
    </location>
</feature>
<evidence type="ECO:0000256" key="11">
    <source>
        <dbReference type="ARBA" id="ARBA00023224"/>
    </source>
</evidence>
<evidence type="ECO:0000256" key="3">
    <source>
        <dbReference type="ARBA" id="ARBA00022475"/>
    </source>
</evidence>